<dbReference type="InterPro" id="IPR032260">
    <property type="entry name" value="DUF5060"/>
</dbReference>
<comment type="caution">
    <text evidence="3">The sequence shown here is derived from an EMBL/GenBank/DDBJ whole genome shotgun (WGS) entry which is preliminary data.</text>
</comment>
<sequence length="700" mass="76971">MQKTFLARRAAAVGSVVALVFGMCGGQALAQVTGNLTQWQPIEVTFSGPSGLSEVGGNNPFLNYRLQVQFTSNGKNYDVPGFFDGVDSQGNSIWKARFTPDQAGSWDYTASFRSGTNVAVSLDANAGTATSFNGANGSFNIAARDANAPGFMSRGRLAYTGNHYLQTLGDGKYWIKTGIDSPENFLAYRGFDNSQTKGNSSGFAGRPGILHNYAPHAGDYNAGDPTWDTPDFNFGNSAANGGDARNIIGYLNYLETLDLPGVEAGHAAANSIYFLPNNIGGDGKDVNPYANLRGNLAQGLAGETNVGGSNDNTRFDISKLEQWNTVFQHAQEKGIKLHFVLNEAEFANKRELDDGTLGNERKLYYRELVARFGHHNALQWNMSEEYEAGSGFGGSTAEEAARIQEFAEYLSTIDPYDHPVTVHQVQHNNFETDPRLPNSPYRFFYGDDNFDTTSLQRPGVAEGWSNVVEAFRRTSAEEGRPWVVQIDEPESITRMAVGVNDNTESGTTNNERFNTVRKTMMYDILFSGGGVEWFIHNADQDVEDQRIYEKVYRESYFARKFLEENTPFWLMDPDDELVRGDDSDYGGAEVFALVGDTYAIYLPDGSNDDNGQSADDSPELNLTLYDAMEFELRWYNPRTGLFEGAVVSLEGGDWAALGYTPDGRNNVNDWVALVTLIPEPGTGTLAVIAGLALLRRREQA</sequence>
<reference evidence="3 4" key="1">
    <citation type="submission" date="2020-08" db="EMBL/GenBank/DDBJ databases">
        <title>Genomic Encyclopedia of Type Strains, Phase IV (KMG-IV): sequencing the most valuable type-strain genomes for metagenomic binning, comparative biology and taxonomic classification.</title>
        <authorList>
            <person name="Goeker M."/>
        </authorList>
    </citation>
    <scope>NUCLEOTIDE SEQUENCE [LARGE SCALE GENOMIC DNA]</scope>
    <source>
        <strain evidence="3 4">DSM 103725</strain>
    </source>
</reference>
<evidence type="ECO:0000313" key="3">
    <source>
        <dbReference type="EMBL" id="MBB6429077.1"/>
    </source>
</evidence>
<evidence type="ECO:0000256" key="1">
    <source>
        <dbReference type="SAM" id="SignalP"/>
    </source>
</evidence>
<keyword evidence="4" id="KW-1185">Reference proteome</keyword>
<feature type="chain" id="PRO_5030943193" description="DUF5060 domain-containing protein" evidence="1">
    <location>
        <begin position="31"/>
        <end position="700"/>
    </location>
</feature>
<dbReference type="Gene3D" id="3.20.20.80">
    <property type="entry name" value="Glycosidases"/>
    <property type="match status" value="1"/>
</dbReference>
<accession>A0A7X0LJQ2</accession>
<feature type="signal peptide" evidence="1">
    <location>
        <begin position="1"/>
        <end position="30"/>
    </location>
</feature>
<protein>
    <recommendedName>
        <fullName evidence="2">DUF5060 domain-containing protein</fullName>
    </recommendedName>
</protein>
<organism evidence="3 4">
    <name type="scientific">Algisphaera agarilytica</name>
    <dbReference type="NCBI Taxonomy" id="1385975"/>
    <lineage>
        <taxon>Bacteria</taxon>
        <taxon>Pseudomonadati</taxon>
        <taxon>Planctomycetota</taxon>
        <taxon>Phycisphaerae</taxon>
        <taxon>Phycisphaerales</taxon>
        <taxon>Phycisphaeraceae</taxon>
        <taxon>Algisphaera</taxon>
    </lineage>
</organism>
<dbReference type="AlphaFoldDB" id="A0A7X0LJQ2"/>
<evidence type="ECO:0000259" key="2">
    <source>
        <dbReference type="Pfam" id="PF16586"/>
    </source>
</evidence>
<proteinExistence type="predicted"/>
<gene>
    <name evidence="3" type="ORF">HNQ40_000883</name>
</gene>
<name>A0A7X0LJQ2_9BACT</name>
<evidence type="ECO:0000313" key="4">
    <source>
        <dbReference type="Proteomes" id="UP000541810"/>
    </source>
</evidence>
<feature type="domain" description="DUF5060" evidence="2">
    <location>
        <begin position="36"/>
        <end position="113"/>
    </location>
</feature>
<dbReference type="Proteomes" id="UP000541810">
    <property type="component" value="Unassembled WGS sequence"/>
</dbReference>
<dbReference type="EMBL" id="JACHGY010000001">
    <property type="protein sequence ID" value="MBB6429077.1"/>
    <property type="molecule type" value="Genomic_DNA"/>
</dbReference>
<keyword evidence="1" id="KW-0732">Signal</keyword>
<dbReference type="RefSeq" id="WP_184676676.1">
    <property type="nucleotide sequence ID" value="NZ_JACHGY010000001.1"/>
</dbReference>
<dbReference type="InterPro" id="IPR013783">
    <property type="entry name" value="Ig-like_fold"/>
</dbReference>
<dbReference type="Gene3D" id="2.60.40.10">
    <property type="entry name" value="Immunoglobulins"/>
    <property type="match status" value="1"/>
</dbReference>
<dbReference type="Pfam" id="PF16586">
    <property type="entry name" value="DUF5060"/>
    <property type="match status" value="1"/>
</dbReference>